<dbReference type="InterPro" id="IPR036322">
    <property type="entry name" value="WD40_repeat_dom_sf"/>
</dbReference>
<dbReference type="EMBL" id="CMVM020000023">
    <property type="status" value="NOT_ANNOTATED_CDS"/>
    <property type="molecule type" value="Genomic_DNA"/>
</dbReference>
<evidence type="ECO:0000313" key="5">
    <source>
        <dbReference type="Proteomes" id="UP000024404"/>
    </source>
</evidence>
<reference evidence="5" key="1">
    <citation type="submission" date="2013-10" db="EMBL/GenBank/DDBJ databases">
        <title>Genome sequencing of Onchocerca volvulus.</title>
        <authorList>
            <person name="Cotton J."/>
            <person name="Tsai J."/>
            <person name="Stanley E."/>
            <person name="Tracey A."/>
            <person name="Holroyd N."/>
            <person name="Lustigman S."/>
            <person name="Berriman M."/>
        </authorList>
    </citation>
    <scope>NUCLEOTIDE SEQUENCE</scope>
</reference>
<dbReference type="GO" id="GO:0006261">
    <property type="term" value="P:DNA-templated DNA replication"/>
    <property type="evidence" value="ECO:0007669"/>
    <property type="project" value="TreeGrafter"/>
</dbReference>
<feature type="repeat" description="WD" evidence="3">
    <location>
        <begin position="273"/>
        <end position="314"/>
    </location>
</feature>
<dbReference type="Gene3D" id="2.130.10.10">
    <property type="entry name" value="YVTN repeat-like/Quinoprotein amine dehydrogenase"/>
    <property type="match status" value="2"/>
</dbReference>
<keyword evidence="1 3" id="KW-0853">WD repeat</keyword>
<evidence type="ECO:0000256" key="3">
    <source>
        <dbReference type="PROSITE-ProRule" id="PRU00221"/>
    </source>
</evidence>
<dbReference type="InterPro" id="IPR001680">
    <property type="entry name" value="WD40_rpt"/>
</dbReference>
<sequence length="452" mass="49777">MCAMDDEAESLLVASETSDPYATMLINPKTGVARWSYKGNELQGAVTGSVEMLGSNRFIVVTKDRPLLHLLSMDYNKRLHVKNVLPTPVHHLTVTPDDRVLFAAVNNQIYIWIIATGELIAIINSHYRPISSLLLNSDGSLLVSGTEDGSLCVFVVAELISADPTLEHAIPFRQWRPHSLSVSDISVTHHSNARILSCSKDYTAALHSVTADICLLKISCDMALSSCAIDPAECRLFLGTINGSLVQLDLYALNKTEVSVVIGAENAGNLLLFNGHSTELAWLDVNHDGSLLASGDVSGVYMIWDISSRQCLKTSSLKGPICKLKFNTRWKAAEESSKKNQILPIPNLKRQKERKLPAFVLLQDGMFDEKDEFCVADLDKVISDYAKVEIQVNAPTDEEPQTEHIIEDVKSPKNEESSDSKTIKLLKAKIAALEEANQQIYDFAASLIIDRS</sequence>
<dbReference type="PROSITE" id="PS50294">
    <property type="entry name" value="WD_REPEATS_REGION"/>
    <property type="match status" value="1"/>
</dbReference>
<dbReference type="PANTHER" id="PTHR18763">
    <property type="entry name" value="WD-REPEAT PROTEIN 18"/>
    <property type="match status" value="1"/>
</dbReference>
<dbReference type="SMART" id="SM00320">
    <property type="entry name" value="WD40"/>
    <property type="match status" value="3"/>
</dbReference>
<evidence type="ECO:0008006" key="6">
    <source>
        <dbReference type="Google" id="ProtNLM"/>
    </source>
</evidence>
<dbReference type="SUPFAM" id="SSF50978">
    <property type="entry name" value="WD40 repeat-like"/>
    <property type="match status" value="1"/>
</dbReference>
<dbReference type="PROSITE" id="PS50082">
    <property type="entry name" value="WD_REPEATS_2"/>
    <property type="match status" value="2"/>
</dbReference>
<dbReference type="InterPro" id="IPR015943">
    <property type="entry name" value="WD40/YVTN_repeat-like_dom_sf"/>
</dbReference>
<dbReference type="GO" id="GO:0006364">
    <property type="term" value="P:rRNA processing"/>
    <property type="evidence" value="ECO:0007669"/>
    <property type="project" value="EnsemblMetazoa"/>
</dbReference>
<dbReference type="OMA" id="KYCIWEI"/>
<evidence type="ECO:0000256" key="1">
    <source>
        <dbReference type="ARBA" id="ARBA00022574"/>
    </source>
</evidence>
<feature type="repeat" description="WD" evidence="3">
    <location>
        <begin position="123"/>
        <end position="154"/>
    </location>
</feature>
<evidence type="ECO:0000313" key="4">
    <source>
        <dbReference type="EnsemblMetazoa" id="OVOC813.1"/>
    </source>
</evidence>
<dbReference type="PANTHER" id="PTHR18763:SF0">
    <property type="entry name" value="WD REPEAT-CONTAINING PROTEIN 18"/>
    <property type="match status" value="1"/>
</dbReference>
<dbReference type="EnsemblMetazoa" id="OVOC813.1">
    <property type="protein sequence ID" value="OVOC813.1"/>
    <property type="gene ID" value="WBGene00237622"/>
</dbReference>
<dbReference type="GO" id="GO:0007281">
    <property type="term" value="P:germ cell development"/>
    <property type="evidence" value="ECO:0007669"/>
    <property type="project" value="EnsemblMetazoa"/>
</dbReference>
<dbReference type="GO" id="GO:0120330">
    <property type="term" value="C:rixosome complex"/>
    <property type="evidence" value="ECO:0007669"/>
    <property type="project" value="TreeGrafter"/>
</dbReference>
<dbReference type="InterPro" id="IPR045227">
    <property type="entry name" value="WDR18/Ipi3/RID3"/>
</dbReference>
<name>A0A8R1Y2Y2_ONCVO</name>
<protein>
    <recommendedName>
        <fullName evidence="6">Pre-rRNA-processing protein pro-1</fullName>
    </recommendedName>
</protein>
<proteinExistence type="predicted"/>
<evidence type="ECO:0000256" key="2">
    <source>
        <dbReference type="ARBA" id="ARBA00022737"/>
    </source>
</evidence>
<dbReference type="GO" id="GO:0005656">
    <property type="term" value="C:nuclear pre-replicative complex"/>
    <property type="evidence" value="ECO:0007669"/>
    <property type="project" value="TreeGrafter"/>
</dbReference>
<dbReference type="GO" id="GO:0008406">
    <property type="term" value="P:gonad development"/>
    <property type="evidence" value="ECO:0007669"/>
    <property type="project" value="EnsemblMetazoa"/>
</dbReference>
<accession>A0A8R1Y2Y2</accession>
<dbReference type="AlphaFoldDB" id="A0A8R1Y2Y2"/>
<dbReference type="Pfam" id="PF00400">
    <property type="entry name" value="WD40"/>
    <property type="match status" value="2"/>
</dbReference>
<keyword evidence="5" id="KW-1185">Reference proteome</keyword>
<keyword evidence="2" id="KW-0677">Repeat</keyword>
<organism evidence="4 5">
    <name type="scientific">Onchocerca volvulus</name>
    <dbReference type="NCBI Taxonomy" id="6282"/>
    <lineage>
        <taxon>Eukaryota</taxon>
        <taxon>Metazoa</taxon>
        <taxon>Ecdysozoa</taxon>
        <taxon>Nematoda</taxon>
        <taxon>Chromadorea</taxon>
        <taxon>Rhabditida</taxon>
        <taxon>Spirurina</taxon>
        <taxon>Spiruromorpha</taxon>
        <taxon>Filarioidea</taxon>
        <taxon>Onchocercidae</taxon>
        <taxon>Onchocerca</taxon>
    </lineage>
</organism>
<dbReference type="Proteomes" id="UP000024404">
    <property type="component" value="Unassembled WGS sequence"/>
</dbReference>
<reference evidence="4" key="2">
    <citation type="submission" date="2022-06" db="UniProtKB">
        <authorList>
            <consortium name="EnsemblMetazoa"/>
        </authorList>
    </citation>
    <scope>IDENTIFICATION</scope>
</reference>